<evidence type="ECO:0000256" key="6">
    <source>
        <dbReference type="ARBA" id="ARBA00023004"/>
    </source>
</evidence>
<keyword evidence="3 12" id="KW-0004">4Fe-4S</keyword>
<dbReference type="GO" id="GO:0046872">
    <property type="term" value="F:metal ion binding"/>
    <property type="evidence" value="ECO:0007669"/>
    <property type="project" value="UniProtKB-KW"/>
</dbReference>
<feature type="binding site" evidence="12">
    <location>
        <position position="59"/>
    </location>
    <ligand>
        <name>[4Fe-4S] cluster</name>
        <dbReference type="ChEBI" id="CHEBI:49883"/>
    </ligand>
</feature>
<dbReference type="PANTHER" id="PTHR38839">
    <property type="entry name" value="TRANSCRIPTIONAL REGULATOR WHID-RELATED"/>
    <property type="match status" value="1"/>
</dbReference>
<evidence type="ECO:0000256" key="7">
    <source>
        <dbReference type="ARBA" id="ARBA00023014"/>
    </source>
</evidence>
<comment type="caution">
    <text evidence="15">The sequence shown here is derived from an EMBL/GenBank/DDBJ whole genome shotgun (WGS) entry which is preliminary data.</text>
</comment>
<evidence type="ECO:0000259" key="14">
    <source>
        <dbReference type="PROSITE" id="PS51674"/>
    </source>
</evidence>
<evidence type="ECO:0000256" key="5">
    <source>
        <dbReference type="ARBA" id="ARBA00022723"/>
    </source>
</evidence>
<dbReference type="PROSITE" id="PS51674">
    <property type="entry name" value="4FE4S_WBL"/>
    <property type="match status" value="1"/>
</dbReference>
<dbReference type="InterPro" id="IPR034768">
    <property type="entry name" value="4FE4S_WBL"/>
</dbReference>
<keyword evidence="6 12" id="KW-0408">Iron</keyword>
<keyword evidence="4 12" id="KW-0963">Cytoplasm</keyword>
<dbReference type="GO" id="GO:0047134">
    <property type="term" value="F:protein-disulfide reductase [NAD(P)H] activity"/>
    <property type="evidence" value="ECO:0007669"/>
    <property type="project" value="TreeGrafter"/>
</dbReference>
<proteinExistence type="inferred from homology"/>
<sequence length="139" mass="15938">MSSLTHSIAHLQPLTPYWDWQLQARCRDVEADIFFSPEVEGRTARLRREKTAKRICTECPVHRECRQHALTAREAYGVWGGTSEAERRYLLPEPEATRKYTNPTRRLRVSLRHPPPGKPQREGNSVELTPATTNHLGPG</sequence>
<keyword evidence="16" id="KW-1185">Reference proteome</keyword>
<gene>
    <name evidence="12" type="primary">whiB</name>
    <name evidence="15" type="ORF">RW1_038_00900</name>
</gene>
<keyword evidence="11 12" id="KW-0804">Transcription</keyword>
<comment type="cofactor">
    <cofactor evidence="12">
        <name>[4Fe-4S] cluster</name>
        <dbReference type="ChEBI" id="CHEBI:49883"/>
    </cofactor>
    <text evidence="12">Binds 1 [4Fe-4S] cluster per subunit. Following nitrosylation of the [4Fe-4S] cluster binds 1 [4Fe-8(NO)] cluster per subunit.</text>
</comment>
<dbReference type="GO" id="GO:0051539">
    <property type="term" value="F:4 iron, 4 sulfur cluster binding"/>
    <property type="evidence" value="ECO:0007669"/>
    <property type="project" value="UniProtKB-UniRule"/>
</dbReference>
<dbReference type="PANTHER" id="PTHR38839:SF5">
    <property type="entry name" value="TRANSCRIPTIONAL REGULATOR WHID"/>
    <property type="match status" value="1"/>
</dbReference>
<comment type="function">
    <text evidence="12">Acts as a transcriptional regulator. Probably redox-responsive. The apo- but not holo-form probably binds DNA.</text>
</comment>
<feature type="binding site" evidence="12">
    <location>
        <position position="56"/>
    </location>
    <ligand>
        <name>[4Fe-4S] cluster</name>
        <dbReference type="ChEBI" id="CHEBI:49883"/>
    </ligand>
</feature>
<evidence type="ECO:0000256" key="8">
    <source>
        <dbReference type="ARBA" id="ARBA00023015"/>
    </source>
</evidence>
<keyword evidence="9 12" id="KW-0238">DNA-binding</keyword>
<evidence type="ECO:0000256" key="9">
    <source>
        <dbReference type="ARBA" id="ARBA00023125"/>
    </source>
</evidence>
<dbReference type="GO" id="GO:0045454">
    <property type="term" value="P:cell redox homeostasis"/>
    <property type="evidence" value="ECO:0007669"/>
    <property type="project" value="TreeGrafter"/>
</dbReference>
<feature type="compositionally biased region" description="Polar residues" evidence="13">
    <location>
        <begin position="122"/>
        <end position="139"/>
    </location>
</feature>
<evidence type="ECO:0000256" key="10">
    <source>
        <dbReference type="ARBA" id="ARBA00023157"/>
    </source>
</evidence>
<keyword evidence="7 12" id="KW-0411">Iron-sulfur</keyword>
<evidence type="ECO:0000256" key="2">
    <source>
        <dbReference type="ARBA" id="ARBA00006597"/>
    </source>
</evidence>
<name>X0PVD3_RHOWR</name>
<evidence type="ECO:0000313" key="15">
    <source>
        <dbReference type="EMBL" id="GAF47168.1"/>
    </source>
</evidence>
<organism evidence="15 16">
    <name type="scientific">Rhodococcus wratislaviensis NBRC 100605</name>
    <dbReference type="NCBI Taxonomy" id="1219028"/>
    <lineage>
        <taxon>Bacteria</taxon>
        <taxon>Bacillati</taxon>
        <taxon>Actinomycetota</taxon>
        <taxon>Actinomycetes</taxon>
        <taxon>Mycobacteriales</taxon>
        <taxon>Nocardiaceae</taxon>
        <taxon>Rhodococcus</taxon>
    </lineage>
</organism>
<feature type="binding site" evidence="12">
    <location>
        <position position="65"/>
    </location>
    <ligand>
        <name>[4Fe-4S] cluster</name>
        <dbReference type="ChEBI" id="CHEBI:49883"/>
    </ligand>
</feature>
<dbReference type="EMBL" id="BAWF01000038">
    <property type="protein sequence ID" value="GAF47168.1"/>
    <property type="molecule type" value="Genomic_DNA"/>
</dbReference>
<dbReference type="GO" id="GO:0035731">
    <property type="term" value="F:dinitrosyl-iron complex binding"/>
    <property type="evidence" value="ECO:0007669"/>
    <property type="project" value="UniProtKB-UniRule"/>
</dbReference>
<evidence type="ECO:0000256" key="3">
    <source>
        <dbReference type="ARBA" id="ARBA00022485"/>
    </source>
</evidence>
<dbReference type="HAMAP" id="MF_01479">
    <property type="entry name" value="WhiB"/>
    <property type="match status" value="1"/>
</dbReference>
<dbReference type="GO" id="GO:0003677">
    <property type="term" value="F:DNA binding"/>
    <property type="evidence" value="ECO:0007669"/>
    <property type="project" value="UniProtKB-UniRule"/>
</dbReference>
<comment type="subcellular location">
    <subcellularLocation>
        <location evidence="1 12">Cytoplasm</location>
    </subcellularLocation>
</comment>
<dbReference type="GO" id="GO:0045892">
    <property type="term" value="P:negative regulation of DNA-templated transcription"/>
    <property type="evidence" value="ECO:0007669"/>
    <property type="project" value="TreeGrafter"/>
</dbReference>
<dbReference type="OrthoDB" id="4462669at2"/>
<accession>X0PVD3</accession>
<keyword evidence="5 12" id="KW-0479">Metal-binding</keyword>
<comment type="PTM">
    <text evidence="12">The Fe-S cluster can be nitrosylated by nitric oxide (NO).</text>
</comment>
<protein>
    <recommendedName>
        <fullName evidence="12">Transcriptional regulator WhiB</fullName>
    </recommendedName>
</protein>
<evidence type="ECO:0000313" key="16">
    <source>
        <dbReference type="Proteomes" id="UP000019491"/>
    </source>
</evidence>
<dbReference type="Proteomes" id="UP000019491">
    <property type="component" value="Unassembled WGS sequence"/>
</dbReference>
<evidence type="ECO:0000256" key="11">
    <source>
        <dbReference type="ARBA" id="ARBA00023163"/>
    </source>
</evidence>
<comment type="PTM">
    <text evidence="12">Upon Fe-S cluster removal intramolecular disulfide bonds are formed.</text>
</comment>
<feature type="domain" description="4Fe-4S Wbl-type" evidence="14">
    <location>
        <begin position="25"/>
        <end position="89"/>
    </location>
</feature>
<reference evidence="15 16" key="1">
    <citation type="submission" date="2014-02" db="EMBL/GenBank/DDBJ databases">
        <title>Whole genome shotgun sequence of Rhodococcus wratislaviensis NBRC 100605.</title>
        <authorList>
            <person name="Hosoyama A."/>
            <person name="Tsuchikane K."/>
            <person name="Yoshida I."/>
            <person name="Ohji S."/>
            <person name="Ichikawa N."/>
            <person name="Yamazoe A."/>
            <person name="Fujita N."/>
        </authorList>
    </citation>
    <scope>NUCLEOTIDE SEQUENCE [LARGE SCALE GENOMIC DNA]</scope>
    <source>
        <strain evidence="15 16">NBRC 100605</strain>
    </source>
</reference>
<evidence type="ECO:0000256" key="13">
    <source>
        <dbReference type="SAM" id="MobiDB-lite"/>
    </source>
</evidence>
<evidence type="ECO:0000256" key="4">
    <source>
        <dbReference type="ARBA" id="ARBA00022490"/>
    </source>
</evidence>
<dbReference type="InterPro" id="IPR003482">
    <property type="entry name" value="Whib"/>
</dbReference>
<feature type="binding site" evidence="12">
    <location>
        <position position="26"/>
    </location>
    <ligand>
        <name>[4Fe-4S] cluster</name>
        <dbReference type="ChEBI" id="CHEBI:49883"/>
    </ligand>
</feature>
<feature type="region of interest" description="Disordered" evidence="13">
    <location>
        <begin position="93"/>
        <end position="139"/>
    </location>
</feature>
<evidence type="ECO:0000256" key="12">
    <source>
        <dbReference type="HAMAP-Rule" id="MF_01479"/>
    </source>
</evidence>
<dbReference type="GO" id="GO:0005737">
    <property type="term" value="C:cytoplasm"/>
    <property type="evidence" value="ECO:0007669"/>
    <property type="project" value="UniProtKB-SubCell"/>
</dbReference>
<dbReference type="RefSeq" id="WP_037235798.1">
    <property type="nucleotide sequence ID" value="NZ_BAWF01000038.1"/>
</dbReference>
<comment type="similarity">
    <text evidence="2 12">Belongs to the WhiB family.</text>
</comment>
<evidence type="ECO:0000256" key="1">
    <source>
        <dbReference type="ARBA" id="ARBA00004496"/>
    </source>
</evidence>
<dbReference type="Pfam" id="PF02467">
    <property type="entry name" value="Whib"/>
    <property type="match status" value="1"/>
</dbReference>
<dbReference type="AlphaFoldDB" id="X0PVD3"/>
<keyword evidence="8 12" id="KW-0805">Transcription regulation</keyword>
<keyword evidence="10 12" id="KW-1015">Disulfide bond</keyword>